<sequence>MLDNPNPIVTEIVEMTYKRPTGMLDSNDIFNVIRNIRDPEHPYTLEQLKVVSCSQILIDTDTKALIIRFTPTVPHCSLTSLIGLMIRVKLMRYLPSCIKIHILIQEGTHYQEKEINKQLNDKERVAAAMENIHLMEVVEYNIGEWMQ</sequence>
<dbReference type="FunFam" id="3.30.300.130:FF:000004">
    <property type="entry name" value="cytosolic iron-sulfur assembly component 2A"/>
    <property type="match status" value="1"/>
</dbReference>
<dbReference type="Gene3D" id="6.10.250.1280">
    <property type="match status" value="1"/>
</dbReference>
<proteinExistence type="inferred from homology"/>
<dbReference type="InterPro" id="IPR039796">
    <property type="entry name" value="MIP18"/>
</dbReference>
<dbReference type="PANTHER" id="PTHR12377:SF2">
    <property type="entry name" value="CYTOSOLIC IRON-SULFUR ASSEMBLY COMPONENT 2A"/>
    <property type="match status" value="1"/>
</dbReference>
<keyword evidence="2" id="KW-0159">Chromosome partition</keyword>
<keyword evidence="4" id="KW-1185">Reference proteome</keyword>
<reference evidence="3 4" key="1">
    <citation type="submission" date="2016-11" db="EMBL/GenBank/DDBJ databases">
        <title>The macronuclear genome of Stentor coeruleus: a giant cell with tiny introns.</title>
        <authorList>
            <person name="Slabodnick M."/>
            <person name="Ruby J.G."/>
            <person name="Reiff S.B."/>
            <person name="Swart E.C."/>
            <person name="Gosai S."/>
            <person name="Prabakaran S."/>
            <person name="Witkowska E."/>
            <person name="Larue G.E."/>
            <person name="Fisher S."/>
            <person name="Freeman R.M."/>
            <person name="Gunawardena J."/>
            <person name="Chu W."/>
            <person name="Stover N.A."/>
            <person name="Gregory B.D."/>
            <person name="Nowacki M."/>
            <person name="Derisi J."/>
            <person name="Roy S.W."/>
            <person name="Marshall W.F."/>
            <person name="Sood P."/>
        </authorList>
    </citation>
    <scope>NUCLEOTIDE SEQUENCE [LARGE SCALE GENOMIC DNA]</scope>
    <source>
        <strain evidence="3">WM001</strain>
    </source>
</reference>
<evidence type="ECO:0000256" key="2">
    <source>
        <dbReference type="ARBA" id="ARBA00022829"/>
    </source>
</evidence>
<dbReference type="SUPFAM" id="SSF117916">
    <property type="entry name" value="Fe-S cluster assembly (FSCA) domain-like"/>
    <property type="match status" value="1"/>
</dbReference>
<dbReference type="PANTHER" id="PTHR12377">
    <property type="entry name" value="CYTOSOLIC IRON-SULFUR ASSEMBLY COMPONENT 2B-RELATED"/>
    <property type="match status" value="1"/>
</dbReference>
<dbReference type="InterPro" id="IPR034904">
    <property type="entry name" value="FSCA_dom_sf"/>
</dbReference>
<evidence type="ECO:0000313" key="4">
    <source>
        <dbReference type="Proteomes" id="UP000187209"/>
    </source>
</evidence>
<dbReference type="AlphaFoldDB" id="A0A1R2AZX7"/>
<dbReference type="EMBL" id="MPUH01001142">
    <property type="protein sequence ID" value="OMJ69930.1"/>
    <property type="molecule type" value="Genomic_DNA"/>
</dbReference>
<evidence type="ECO:0000256" key="1">
    <source>
        <dbReference type="ARBA" id="ARBA00010381"/>
    </source>
</evidence>
<gene>
    <name evidence="3" type="ORF">SteCoe_32225</name>
</gene>
<dbReference type="OrthoDB" id="2746at2759"/>
<dbReference type="Proteomes" id="UP000187209">
    <property type="component" value="Unassembled WGS sequence"/>
</dbReference>
<dbReference type="GO" id="GO:0007059">
    <property type="term" value="P:chromosome segregation"/>
    <property type="evidence" value="ECO:0007669"/>
    <property type="project" value="UniProtKB-KW"/>
</dbReference>
<evidence type="ECO:0000313" key="3">
    <source>
        <dbReference type="EMBL" id="OMJ69930.1"/>
    </source>
</evidence>
<accession>A0A1R2AZX7</accession>
<dbReference type="GO" id="GO:0051604">
    <property type="term" value="P:protein maturation"/>
    <property type="evidence" value="ECO:0007669"/>
    <property type="project" value="InterPro"/>
</dbReference>
<organism evidence="3 4">
    <name type="scientific">Stentor coeruleus</name>
    <dbReference type="NCBI Taxonomy" id="5963"/>
    <lineage>
        <taxon>Eukaryota</taxon>
        <taxon>Sar</taxon>
        <taxon>Alveolata</taxon>
        <taxon>Ciliophora</taxon>
        <taxon>Postciliodesmatophora</taxon>
        <taxon>Heterotrichea</taxon>
        <taxon>Heterotrichida</taxon>
        <taxon>Stentoridae</taxon>
        <taxon>Stentor</taxon>
    </lineage>
</organism>
<dbReference type="Gene3D" id="3.30.300.130">
    <property type="entry name" value="Fe-S cluster assembly (FSCA)"/>
    <property type="match status" value="1"/>
</dbReference>
<name>A0A1R2AZX7_9CILI</name>
<comment type="caution">
    <text evidence="3">The sequence shown here is derived from an EMBL/GenBank/DDBJ whole genome shotgun (WGS) entry which is preliminary data.</text>
</comment>
<comment type="similarity">
    <text evidence="1">Belongs to the MIP18 family.</text>
</comment>
<protein>
    <submittedName>
        <fullName evidence="3">Uncharacterized protein</fullName>
    </submittedName>
</protein>